<gene>
    <name evidence="2" type="ORF">ENP06_03855</name>
</gene>
<comment type="caution">
    <text evidence="2">The sequence shown here is derived from an EMBL/GenBank/DDBJ whole genome shotgun (WGS) entry which is preliminary data.</text>
</comment>
<evidence type="ECO:0000313" key="2">
    <source>
        <dbReference type="EMBL" id="HEQ88529.1"/>
    </source>
</evidence>
<dbReference type="EMBL" id="DSHW01000290">
    <property type="protein sequence ID" value="HEQ88529.1"/>
    <property type="molecule type" value="Genomic_DNA"/>
</dbReference>
<evidence type="ECO:0000256" key="1">
    <source>
        <dbReference type="SAM" id="MobiDB-lite"/>
    </source>
</evidence>
<accession>A0A7V1ZIC5</accession>
<organism evidence="2">
    <name type="scientific">Thermoanaerobaculum aquaticum</name>
    <dbReference type="NCBI Taxonomy" id="1312852"/>
    <lineage>
        <taxon>Bacteria</taxon>
        <taxon>Pseudomonadati</taxon>
        <taxon>Acidobacteriota</taxon>
        <taxon>Thermoanaerobaculia</taxon>
        <taxon>Thermoanaerobaculales</taxon>
        <taxon>Thermoanaerobaculaceae</taxon>
        <taxon>Thermoanaerobaculum</taxon>
    </lineage>
</organism>
<reference evidence="2" key="1">
    <citation type="journal article" date="2020" name="mSystems">
        <title>Genome- and Community-Level Interaction Insights into Carbon Utilization and Element Cycling Functions of Hydrothermarchaeota in Hydrothermal Sediment.</title>
        <authorList>
            <person name="Zhou Z."/>
            <person name="Liu Y."/>
            <person name="Xu W."/>
            <person name="Pan J."/>
            <person name="Luo Z.H."/>
            <person name="Li M."/>
        </authorList>
    </citation>
    <scope>NUCLEOTIDE SEQUENCE [LARGE SCALE GENOMIC DNA]</scope>
    <source>
        <strain evidence="2">SpSt-186</strain>
    </source>
</reference>
<dbReference type="AlphaFoldDB" id="A0A7V1ZIC5"/>
<sequence>MAENQALPTMIIPQGTEITVNDAGQLAIRTPGNLIIQNPGNYSHIVSTSGSLRIDPNVKVDAVTVQVADTCFIAGSLTAWHVKARRVVLEKGAQAFIVIRDSEQLELDKTARLVGNFASEKELYLLLGRFSQQLQALPQGLSPVGQEAAAELAASVAEALPPAEEKKPVEVASSEVQEKEPWQPAPAQEPAVQTWANLLAYLETVLVKEMASAELSPGARAGLHRALSAVRGGRPDEVREAFGELEMALFEYSPLVAEASQRLSRWFGGEPPVFG</sequence>
<name>A0A7V1ZIC5_9BACT</name>
<protein>
    <submittedName>
        <fullName evidence="2">Uncharacterized protein</fullName>
    </submittedName>
</protein>
<proteinExistence type="predicted"/>
<feature type="region of interest" description="Disordered" evidence="1">
    <location>
        <begin position="164"/>
        <end position="188"/>
    </location>
</feature>